<proteinExistence type="predicted"/>
<sequence>MFPMLTLYAIVFLIGFLGNLWVIISLSRILYRTWSPANSVFQHIALYILSLSIVDLLVLSMVPLLIGYFANNSWPFGYIACKIFWTVENVNKILSVAILTVMSFERLLAVARPINNINCRRFNFTTVITTLIIIAFLLNSPIIYYAETRDYQELGENGSIFDTKTICVSELPDTIMPYFIIACFFMGYILPAICIAFCYIFLIRYIRRRPRNGKIKFVSSYAKKVTRSILKVICFHFFCWSPFWIMVLIPFLRIVGIVGEFDAMYITIFKWVTSFLPYINSMGNWYFYAAMNREMRESASTIFRRSDLPTLNILINRGRAKRLLKSKNQKQLPCTDVILEDRNSIAIRTN</sequence>
<evidence type="ECO:0000313" key="2">
    <source>
        <dbReference type="WBParaSite" id="RSKR_0000462000.1"/>
    </source>
</evidence>
<evidence type="ECO:0000313" key="1">
    <source>
        <dbReference type="Proteomes" id="UP000095286"/>
    </source>
</evidence>
<reference evidence="2" key="1">
    <citation type="submission" date="2016-11" db="UniProtKB">
        <authorList>
            <consortium name="WormBaseParasite"/>
        </authorList>
    </citation>
    <scope>IDENTIFICATION</scope>
    <source>
        <strain evidence="2">KR3021</strain>
    </source>
</reference>
<name>A0AC35TVV4_9BILA</name>
<dbReference type="Proteomes" id="UP000095286">
    <property type="component" value="Unplaced"/>
</dbReference>
<dbReference type="WBParaSite" id="RSKR_0000462000.1">
    <property type="protein sequence ID" value="RSKR_0000462000.1"/>
    <property type="gene ID" value="RSKR_0000462000"/>
</dbReference>
<protein>
    <submittedName>
        <fullName evidence="2">G_PROTEIN_RECEP_F1_2 domain-containing protein</fullName>
    </submittedName>
</protein>
<accession>A0AC35TVV4</accession>
<organism evidence="1 2">
    <name type="scientific">Rhabditophanes sp. KR3021</name>
    <dbReference type="NCBI Taxonomy" id="114890"/>
    <lineage>
        <taxon>Eukaryota</taxon>
        <taxon>Metazoa</taxon>
        <taxon>Ecdysozoa</taxon>
        <taxon>Nematoda</taxon>
        <taxon>Chromadorea</taxon>
        <taxon>Rhabditida</taxon>
        <taxon>Tylenchina</taxon>
        <taxon>Panagrolaimomorpha</taxon>
        <taxon>Strongyloidoidea</taxon>
        <taxon>Alloionematidae</taxon>
        <taxon>Rhabditophanes</taxon>
    </lineage>
</organism>